<reference evidence="7 8" key="1">
    <citation type="submission" date="2019-06" db="EMBL/GenBank/DDBJ databases">
        <title>Whole genome shotgun sequence of Cellulosimicrobium cellulans NBRC 15516.</title>
        <authorList>
            <person name="Hosoyama A."/>
            <person name="Uohara A."/>
            <person name="Ohji S."/>
            <person name="Ichikawa N."/>
        </authorList>
    </citation>
    <scope>NUCLEOTIDE SEQUENCE [LARGE SCALE GENOMIC DNA]</scope>
    <source>
        <strain evidence="7 8">NBRC 15516</strain>
    </source>
</reference>
<feature type="chain" id="PRO_5021401802" evidence="1">
    <location>
        <begin position="40"/>
        <end position="1392"/>
    </location>
</feature>
<dbReference type="InterPro" id="IPR046544">
    <property type="entry name" value="GH146_SB_dom"/>
</dbReference>
<proteinExistence type="predicted"/>
<feature type="domain" description="Non-reducing end beta-L-arabinofuranosidase-like GH127 middle" evidence="6">
    <location>
        <begin position="797"/>
        <end position="892"/>
    </location>
</feature>
<name>A0A4Y4E395_CELCE</name>
<feature type="signal peptide" evidence="1">
    <location>
        <begin position="1"/>
        <end position="39"/>
    </location>
</feature>
<evidence type="ECO:0000313" key="7">
    <source>
        <dbReference type="EMBL" id="GED10070.1"/>
    </source>
</evidence>
<protein>
    <submittedName>
        <fullName evidence="7">Uncharacterized protein</fullName>
    </submittedName>
</protein>
<feature type="domain" description="Non-reducing end beta-L-arabinofuranosidase-like GH127 catalytic" evidence="2">
    <location>
        <begin position="377"/>
        <end position="787"/>
    </location>
</feature>
<dbReference type="Pfam" id="PF07944">
    <property type="entry name" value="Beta-AFase-like_GH127_cat"/>
    <property type="match status" value="1"/>
</dbReference>
<evidence type="ECO:0000313" key="8">
    <source>
        <dbReference type="Proteomes" id="UP000316659"/>
    </source>
</evidence>
<evidence type="ECO:0000259" key="4">
    <source>
        <dbReference type="Pfam" id="PF20578"/>
    </source>
</evidence>
<dbReference type="Pfam" id="PF20578">
    <property type="entry name" value="aBig_2"/>
    <property type="match status" value="1"/>
</dbReference>
<feature type="domain" description="Atrophied bacterial Ig" evidence="4">
    <location>
        <begin position="293"/>
        <end position="361"/>
    </location>
</feature>
<feature type="domain" description="Glycoside hydrolase GH146 substrate-binding" evidence="5">
    <location>
        <begin position="1032"/>
        <end position="1137"/>
    </location>
</feature>
<dbReference type="InterPro" id="IPR025883">
    <property type="entry name" value="Cadherin-like_domain"/>
</dbReference>
<dbReference type="InterPro" id="IPR046780">
    <property type="entry name" value="aBig_2"/>
</dbReference>
<keyword evidence="1" id="KW-0732">Signal</keyword>
<evidence type="ECO:0000259" key="3">
    <source>
        <dbReference type="Pfam" id="PF12733"/>
    </source>
</evidence>
<dbReference type="Gene3D" id="2.60.120.200">
    <property type="match status" value="1"/>
</dbReference>
<organism evidence="7 8">
    <name type="scientific">Cellulosimicrobium cellulans</name>
    <name type="common">Arthrobacter luteus</name>
    <dbReference type="NCBI Taxonomy" id="1710"/>
    <lineage>
        <taxon>Bacteria</taxon>
        <taxon>Bacillati</taxon>
        <taxon>Actinomycetota</taxon>
        <taxon>Actinomycetes</taxon>
        <taxon>Micrococcales</taxon>
        <taxon>Promicromonosporaceae</taxon>
        <taxon>Cellulosimicrobium</taxon>
    </lineage>
</organism>
<dbReference type="Proteomes" id="UP000316659">
    <property type="component" value="Unassembled WGS sequence"/>
</dbReference>
<dbReference type="Pfam" id="PF13385">
    <property type="entry name" value="Laminin_G_3"/>
    <property type="match status" value="1"/>
</dbReference>
<dbReference type="Pfam" id="PF20620">
    <property type="entry name" value="DUF6805"/>
    <property type="match status" value="1"/>
</dbReference>
<dbReference type="Pfam" id="PF12733">
    <property type="entry name" value="Cadherin-like"/>
    <property type="match status" value="1"/>
</dbReference>
<accession>A0A4Y4E395</accession>
<dbReference type="SUPFAM" id="SSF49899">
    <property type="entry name" value="Concanavalin A-like lectins/glucanases"/>
    <property type="match status" value="1"/>
</dbReference>
<dbReference type="InterPro" id="IPR049046">
    <property type="entry name" value="Beta-AFase-like_GH127_middle"/>
</dbReference>
<evidence type="ECO:0000256" key="1">
    <source>
        <dbReference type="SAM" id="SignalP"/>
    </source>
</evidence>
<evidence type="ECO:0000259" key="2">
    <source>
        <dbReference type="Pfam" id="PF07944"/>
    </source>
</evidence>
<gene>
    <name evidence="7" type="ORF">CCE02nite_20690</name>
</gene>
<feature type="domain" description="Cadherin-like beta-sandwich-like" evidence="3">
    <location>
        <begin position="1206"/>
        <end position="1290"/>
    </location>
</feature>
<dbReference type="RefSeq" id="WP_141389566.1">
    <property type="nucleotide sequence ID" value="NZ_BJNZ01000011.1"/>
</dbReference>
<dbReference type="InterPro" id="IPR013320">
    <property type="entry name" value="ConA-like_dom_sf"/>
</dbReference>
<sequence>MHPRPTDGVRRRPGGAARLAAVAAAAALAVTAWAPTAVAADALPAPVLDLAFDGDVADASPLAHPVALRGHTGSAPTGYSYVDGVDGTGRALRLSGSTYLDLGSSTALQPEDLTLSFWVEPSGKLSGEHVITWNKRAYNSDGWYLSSESDTVPLALSVGPASGQPYKVRVASSDRAAFFPADEWTHVVVTYDHATKDVAFYRNGEQVPSTVANAVGGDATGVLGSDPALPKTIGFNGPQYNGAYLKAALDDYRLYDAVADLGDVVGLYEESGRTVDRDAIAQDDADALSLPERATVALVLPTTGSRGSTVSWRSSHPEVVATDGTVVRPAIGEDDAHVTLTATVRYLDGEPVTRDLEVVVPALVDETPLEDTALPSVLLSDDFLQNAAAKEHEYLLSLDSETFLYEFYKVGGLTPTTSAGYGGWERSNAVNFRGHAFGHYLSALAMSWSSTQDQATKEALFTEIEEGVGGLARVQDAYAAAHPGSAGYVSAFRESILDQVQGTGTSDENVIVPWYNLHKVLAGLLDVAEYVDGPVGDQALAVATGFGLYVQGRVAKLPSTDVMLRTEYGGMNEALYELFDLTGDVRIKEAAEAFDEVTFFRQLAAGQDVLPGKHANTQIPKLLGALKRHQVFTQNPEYYDLLTPAEKDELPMYLAAAENFFDIVVRDHTYVTGANSQAEHFHAPGSLHERADEQGTARNAETAETCNEYNMLKLARELFTLSKDVRYADYYENAFINTILASQNPETGTTTYFNPMASGYHRVYNLPFTEFWCCTGTGMESFSKLGDSIYFTGQGSVWVNMFFSSTVEHAEQNLRLTQEANLPNEDTVTFRVDALDGGAVAQDATLRLRVPSWIAGDPTLEVNGAAVEPDVSRGYVVLPVAAGDVVRYTMPMAASVVDTPDNPYFVAFRYGPVVLSANLGEVPEPAWQGTGILVRSSTRDADAQTTITAANMGADEWKERIAENLVRVEDDAEGRVQLELRNTADGGDLVFTPHHTNWDVTYGLYLNLDEPDSAASQERILRAKQELRDADRTVDSLTSFDNNNFENAKNLKQSGSSVGTFSGRQFRHANGTGWFSYDLMVDPASASNHLGVTLYSGDQGRVFDVYVNDEKLKTITTVANAPTKDEQGFYVDTTQLPAKYLEIGEGTRWKVDSAGEHVLDEDGERIPVVTVRFQALGGWAGGVFGVRVDRAASYDATPGLAALAFDTGSLAPAFDPAVTDYTLTVPAGTTTVMLDADPHVPSGLVRVDGVLVDDTQGRTVSLPADGSARTVEVVGVAQDHETATTYRVEIVPGTTAVVPLDVEVSPRCLAGKVYVAVRATNTGDVPADVTLTTPFGERSFAAVAPGANAYQSFASRATSVPAGAVTVTGTAALDGVPVTTAYDVAVDARTCA</sequence>
<comment type="caution">
    <text evidence="7">The sequence shown here is derived from an EMBL/GenBank/DDBJ whole genome shotgun (WGS) entry which is preliminary data.</text>
</comment>
<evidence type="ECO:0000259" key="6">
    <source>
        <dbReference type="Pfam" id="PF20736"/>
    </source>
</evidence>
<dbReference type="Pfam" id="PF20736">
    <property type="entry name" value="Glyco_hydro127M"/>
    <property type="match status" value="1"/>
</dbReference>
<dbReference type="PANTHER" id="PTHR31151:SF0">
    <property type="entry name" value="PROLINE-TRNA LIGASE (DUF1680)"/>
    <property type="match status" value="1"/>
</dbReference>
<dbReference type="EMBL" id="BJNZ01000011">
    <property type="protein sequence ID" value="GED10070.1"/>
    <property type="molecule type" value="Genomic_DNA"/>
</dbReference>
<evidence type="ECO:0000259" key="5">
    <source>
        <dbReference type="Pfam" id="PF20620"/>
    </source>
</evidence>
<dbReference type="InterPro" id="IPR012878">
    <property type="entry name" value="Beta-AFase-like_GH127_cat"/>
</dbReference>
<dbReference type="PANTHER" id="PTHR31151">
    <property type="entry name" value="PROLINE-TRNA LIGASE (DUF1680)"/>
    <property type="match status" value="1"/>
</dbReference>